<protein>
    <submittedName>
        <fullName evidence="2">Unnamed protein product</fullName>
    </submittedName>
</protein>
<dbReference type="InterPro" id="IPR000477">
    <property type="entry name" value="RT_dom"/>
</dbReference>
<dbReference type="Proteomes" id="UP001165121">
    <property type="component" value="Unassembled WGS sequence"/>
</dbReference>
<keyword evidence="3" id="KW-1185">Reference proteome</keyword>
<evidence type="ECO:0000259" key="1">
    <source>
        <dbReference type="PROSITE" id="PS50878"/>
    </source>
</evidence>
<evidence type="ECO:0000313" key="3">
    <source>
        <dbReference type="Proteomes" id="UP001165121"/>
    </source>
</evidence>
<evidence type="ECO:0000313" key="2">
    <source>
        <dbReference type="EMBL" id="GMF63775.1"/>
    </source>
</evidence>
<reference evidence="2" key="1">
    <citation type="submission" date="2023-04" db="EMBL/GenBank/DDBJ databases">
        <title>Phytophthora fragariaefolia NBRC 109709.</title>
        <authorList>
            <person name="Ichikawa N."/>
            <person name="Sato H."/>
            <person name="Tonouchi N."/>
        </authorList>
    </citation>
    <scope>NUCLEOTIDE SEQUENCE</scope>
    <source>
        <strain evidence="2">NBRC 109709</strain>
    </source>
</reference>
<proteinExistence type="predicted"/>
<sequence>MANGYLSEKMPVTSGIRQGCPLAPLLFIIAVDLLYDAVEGDEDLTGIELGGYSGVRMLKVAGYADDTAIYISSHALQRTAIRTLSMFSAVSGLQLSIRKSVALNLVEEAADDDSGDDRKSGADMMEQKGDVVVSAASTRYFGHIAGSGNTVLEAWEKAFAALRVGLVLTEDKPNTAQQRAAIATAIIIPKLMYVARHAWPTKDIVQRADRSIRNYVWHSAFSAPERAPVGWVTRQVAERSIRKGGIGMPNIVTELKALSAMVVGSWALSTVPQAQRIGDVLQHRDIGMANYLVPMERKPSKGLQPTLWGTG</sequence>
<dbReference type="AlphaFoldDB" id="A0A9W6YHA1"/>
<dbReference type="Pfam" id="PF00078">
    <property type="entry name" value="RVT_1"/>
    <property type="match status" value="1"/>
</dbReference>
<dbReference type="PANTHER" id="PTHR31635">
    <property type="entry name" value="REVERSE TRANSCRIPTASE DOMAIN-CONTAINING PROTEIN-RELATED"/>
    <property type="match status" value="1"/>
</dbReference>
<feature type="domain" description="Reverse transcriptase" evidence="1">
    <location>
        <begin position="1"/>
        <end position="145"/>
    </location>
</feature>
<dbReference type="OrthoDB" id="129618at2759"/>
<comment type="caution">
    <text evidence="2">The sequence shown here is derived from an EMBL/GenBank/DDBJ whole genome shotgun (WGS) entry which is preliminary data.</text>
</comment>
<dbReference type="PANTHER" id="PTHR31635:SF196">
    <property type="entry name" value="REVERSE TRANSCRIPTASE DOMAIN-CONTAINING PROTEIN-RELATED"/>
    <property type="match status" value="1"/>
</dbReference>
<gene>
    <name evidence="2" type="ORF">Pfra01_002779300</name>
</gene>
<dbReference type="EMBL" id="BSXT01007489">
    <property type="protein sequence ID" value="GMF63775.1"/>
    <property type="molecule type" value="Genomic_DNA"/>
</dbReference>
<name>A0A9W6YHA1_9STRA</name>
<dbReference type="PROSITE" id="PS50878">
    <property type="entry name" value="RT_POL"/>
    <property type="match status" value="1"/>
</dbReference>
<accession>A0A9W6YHA1</accession>
<organism evidence="2 3">
    <name type="scientific">Phytophthora fragariaefolia</name>
    <dbReference type="NCBI Taxonomy" id="1490495"/>
    <lineage>
        <taxon>Eukaryota</taxon>
        <taxon>Sar</taxon>
        <taxon>Stramenopiles</taxon>
        <taxon>Oomycota</taxon>
        <taxon>Peronosporomycetes</taxon>
        <taxon>Peronosporales</taxon>
        <taxon>Peronosporaceae</taxon>
        <taxon>Phytophthora</taxon>
    </lineage>
</organism>